<organism evidence="1 2">
    <name type="scientific">Chryseobacterium lathyri</name>
    <dbReference type="NCBI Taxonomy" id="395933"/>
    <lineage>
        <taxon>Bacteria</taxon>
        <taxon>Pseudomonadati</taxon>
        <taxon>Bacteroidota</taxon>
        <taxon>Flavobacteriia</taxon>
        <taxon>Flavobacteriales</taxon>
        <taxon>Weeksellaceae</taxon>
        <taxon>Chryseobacterium group</taxon>
        <taxon>Chryseobacterium</taxon>
    </lineage>
</organism>
<proteinExistence type="predicted"/>
<reference evidence="1 2" key="1">
    <citation type="submission" date="2023-07" db="EMBL/GenBank/DDBJ databases">
        <title>Sorghum-associated microbial communities from plants grown in Nebraska, USA.</title>
        <authorList>
            <person name="Schachtman D."/>
        </authorList>
    </citation>
    <scope>NUCLEOTIDE SEQUENCE [LARGE SCALE GENOMIC DNA]</scope>
    <source>
        <strain evidence="1 2">CC351</strain>
    </source>
</reference>
<name>A0ABT9SPS0_9FLAO</name>
<evidence type="ECO:0000313" key="1">
    <source>
        <dbReference type="EMBL" id="MDP9961431.1"/>
    </source>
</evidence>
<accession>A0ABT9SPS0</accession>
<evidence type="ECO:0000313" key="2">
    <source>
        <dbReference type="Proteomes" id="UP001235513"/>
    </source>
</evidence>
<keyword evidence="2" id="KW-1185">Reference proteome</keyword>
<comment type="caution">
    <text evidence="1">The sequence shown here is derived from an EMBL/GenBank/DDBJ whole genome shotgun (WGS) entry which is preliminary data.</text>
</comment>
<dbReference type="EMBL" id="JAUSRL010000006">
    <property type="protein sequence ID" value="MDP9961431.1"/>
    <property type="molecule type" value="Genomic_DNA"/>
</dbReference>
<dbReference type="RefSeq" id="WP_306845565.1">
    <property type="nucleotide sequence ID" value="NZ_JAUSRL010000006.1"/>
</dbReference>
<dbReference type="Proteomes" id="UP001235513">
    <property type="component" value="Unassembled WGS sequence"/>
</dbReference>
<sequence length="51" mass="5885">MKTEYRDENFKLKDSPHALRKNSDGMDILYLTKILKISNVILTASLCLPDM</sequence>
<gene>
    <name evidence="1" type="ORF">J2T04_003342</name>
</gene>
<protein>
    <submittedName>
        <fullName evidence="1">Uncharacterized protein</fullName>
    </submittedName>
</protein>